<dbReference type="Proteomes" id="UP000469346">
    <property type="component" value="Unassembled WGS sequence"/>
</dbReference>
<dbReference type="InterPro" id="IPR007197">
    <property type="entry name" value="rSAM"/>
</dbReference>
<dbReference type="Pfam" id="PF04055">
    <property type="entry name" value="Radical_SAM"/>
    <property type="match status" value="1"/>
</dbReference>
<dbReference type="RefSeq" id="WP_163299235.1">
    <property type="nucleotide sequence ID" value="NZ_JAAGRR010000122.1"/>
</dbReference>
<evidence type="ECO:0000256" key="2">
    <source>
        <dbReference type="ARBA" id="ARBA00022485"/>
    </source>
</evidence>
<evidence type="ECO:0000256" key="7">
    <source>
        <dbReference type="ARBA" id="ARBA00023004"/>
    </source>
</evidence>
<dbReference type="PANTHER" id="PTHR43409:SF7">
    <property type="entry name" value="BLL1977 PROTEIN"/>
    <property type="match status" value="1"/>
</dbReference>
<evidence type="ECO:0000256" key="4">
    <source>
        <dbReference type="ARBA" id="ARBA00022679"/>
    </source>
</evidence>
<dbReference type="Pfam" id="PF02310">
    <property type="entry name" value="B12-binding"/>
    <property type="match status" value="1"/>
</dbReference>
<dbReference type="SUPFAM" id="SSF102114">
    <property type="entry name" value="Radical SAM enzymes"/>
    <property type="match status" value="1"/>
</dbReference>
<evidence type="ECO:0000256" key="6">
    <source>
        <dbReference type="ARBA" id="ARBA00022723"/>
    </source>
</evidence>
<keyword evidence="2" id="KW-0004">4Fe-4S</keyword>
<dbReference type="PROSITE" id="PS01278">
    <property type="entry name" value="MTTASE_RADICAL"/>
    <property type="match status" value="1"/>
</dbReference>
<comment type="cofactor">
    <cofactor evidence="1">
        <name>[4Fe-4S] cluster</name>
        <dbReference type="ChEBI" id="CHEBI:49883"/>
    </cofactor>
</comment>
<name>A0A6N9TPM4_DISTH</name>
<dbReference type="InterPro" id="IPR034466">
    <property type="entry name" value="Methyltransferase_Class_B"/>
</dbReference>
<dbReference type="GO" id="GO:0003824">
    <property type="term" value="F:catalytic activity"/>
    <property type="evidence" value="ECO:0007669"/>
    <property type="project" value="InterPro"/>
</dbReference>
<accession>A0A6N9TPM4</accession>
<dbReference type="SFLD" id="SFLDG01123">
    <property type="entry name" value="methyltransferase_(Class_B)"/>
    <property type="match status" value="1"/>
</dbReference>
<keyword evidence="4" id="KW-0808">Transferase</keyword>
<keyword evidence="7" id="KW-0408">Iron</keyword>
<dbReference type="SFLD" id="SFLDG01082">
    <property type="entry name" value="B12-binding_domain_containing"/>
    <property type="match status" value="1"/>
</dbReference>
<dbReference type="InterPro" id="IPR006158">
    <property type="entry name" value="Cobalamin-bd"/>
</dbReference>
<dbReference type="InterPro" id="IPR051198">
    <property type="entry name" value="BchE-like"/>
</dbReference>
<keyword evidence="6" id="KW-0479">Metal-binding</keyword>
<feature type="domain" description="Radical SAM core" evidence="10">
    <location>
        <begin position="164"/>
        <end position="383"/>
    </location>
</feature>
<evidence type="ECO:0000313" key="11">
    <source>
        <dbReference type="EMBL" id="NDY43119.1"/>
    </source>
</evidence>
<dbReference type="PANTHER" id="PTHR43409">
    <property type="entry name" value="ANAEROBIC MAGNESIUM-PROTOPORPHYRIN IX MONOMETHYL ESTER CYCLASE-RELATED"/>
    <property type="match status" value="1"/>
</dbReference>
<dbReference type="GO" id="GO:0031419">
    <property type="term" value="F:cobalamin binding"/>
    <property type="evidence" value="ECO:0007669"/>
    <property type="project" value="InterPro"/>
</dbReference>
<dbReference type="InterPro" id="IPR020612">
    <property type="entry name" value="Methylthiotransferase_CS"/>
</dbReference>
<keyword evidence="3" id="KW-0489">Methyltransferase</keyword>
<evidence type="ECO:0000256" key="8">
    <source>
        <dbReference type="ARBA" id="ARBA00023014"/>
    </source>
</evidence>
<dbReference type="PROSITE" id="PS51332">
    <property type="entry name" value="B12_BINDING"/>
    <property type="match status" value="1"/>
</dbReference>
<evidence type="ECO:0000256" key="3">
    <source>
        <dbReference type="ARBA" id="ARBA00022603"/>
    </source>
</evidence>
<keyword evidence="5" id="KW-0949">S-adenosyl-L-methionine</keyword>
<dbReference type="GO" id="GO:0046872">
    <property type="term" value="F:metal ion binding"/>
    <property type="evidence" value="ECO:0007669"/>
    <property type="project" value="UniProtKB-KW"/>
</dbReference>
<dbReference type="Gene3D" id="3.80.30.20">
    <property type="entry name" value="tm_1862 like domain"/>
    <property type="match status" value="1"/>
</dbReference>
<dbReference type="SFLD" id="SFLDS00029">
    <property type="entry name" value="Radical_SAM"/>
    <property type="match status" value="1"/>
</dbReference>
<proteinExistence type="predicted"/>
<feature type="domain" description="B12-binding" evidence="9">
    <location>
        <begin position="12"/>
        <end position="140"/>
    </location>
</feature>
<gene>
    <name evidence="11" type="ORF">G3N55_09735</name>
</gene>
<sequence>MSWRTPRTARRRALFIFPRTPGAVTANDAVFPFPLVGLSQLAAYFEPDFEVRIHDETRAPLRRLPAADLVLVTTLTSTAARAYEIADAYRAAGVPVVLGGVHATMLPEEAAPHADAVVVGEAEPVMERLVADAAAGRLRPVYRAETRPDLDDLPVPAVHLLSRRHRFFMGGIQTSRGCPQRCNFCSVPATFGRRLRVKSLGALDRELAALARVTRRRLFVVDDNFTLARERALAILELFRRHGFRWMGFSNLAVSEDEDFLRALRRSGCLSLFIGFESLHAHALFHKNDRYHDPAEMRRAVARIHAHGIGIQGSFIFGFDGEGPEVFEETAAFIQETGIELPAVNILTPFPGTALFDEMERAGRLLHRDWSRYDMSHVVFEPRGMTPAELQQGYAWTLKYLASPTSILRRLGRRTVDTPYFLVANFALRNAQTRLARRLWNPPVQADLESRGLLCRS</sequence>
<protein>
    <submittedName>
        <fullName evidence="11">B12-binding domain-containing radical SAM protein</fullName>
    </submittedName>
</protein>
<dbReference type="GO" id="GO:0051539">
    <property type="term" value="F:4 iron, 4 sulfur cluster binding"/>
    <property type="evidence" value="ECO:0007669"/>
    <property type="project" value="UniProtKB-KW"/>
</dbReference>
<evidence type="ECO:0000259" key="9">
    <source>
        <dbReference type="PROSITE" id="PS51332"/>
    </source>
</evidence>
<dbReference type="GO" id="GO:0005829">
    <property type="term" value="C:cytosol"/>
    <property type="evidence" value="ECO:0007669"/>
    <property type="project" value="TreeGrafter"/>
</dbReference>
<evidence type="ECO:0000259" key="10">
    <source>
        <dbReference type="PROSITE" id="PS51918"/>
    </source>
</evidence>
<evidence type="ECO:0000256" key="5">
    <source>
        <dbReference type="ARBA" id="ARBA00022691"/>
    </source>
</evidence>
<dbReference type="EMBL" id="JAAGRR010000122">
    <property type="protein sequence ID" value="NDY43119.1"/>
    <property type="molecule type" value="Genomic_DNA"/>
</dbReference>
<organism evidence="11 12">
    <name type="scientific">Dissulfurirhabdus thermomarina</name>
    <dbReference type="NCBI Taxonomy" id="1765737"/>
    <lineage>
        <taxon>Bacteria</taxon>
        <taxon>Deltaproteobacteria</taxon>
        <taxon>Dissulfurirhabdaceae</taxon>
        <taxon>Dissulfurirhabdus</taxon>
    </lineage>
</organism>
<dbReference type="CDD" id="cd01335">
    <property type="entry name" value="Radical_SAM"/>
    <property type="match status" value="1"/>
</dbReference>
<dbReference type="AlphaFoldDB" id="A0A6N9TPM4"/>
<dbReference type="InterPro" id="IPR023404">
    <property type="entry name" value="rSAM_horseshoe"/>
</dbReference>
<dbReference type="Gene3D" id="3.40.50.280">
    <property type="entry name" value="Cobalamin-binding domain"/>
    <property type="match status" value="1"/>
</dbReference>
<dbReference type="PROSITE" id="PS51918">
    <property type="entry name" value="RADICAL_SAM"/>
    <property type="match status" value="1"/>
</dbReference>
<dbReference type="InterPro" id="IPR006638">
    <property type="entry name" value="Elp3/MiaA/NifB-like_rSAM"/>
</dbReference>
<evidence type="ECO:0000313" key="12">
    <source>
        <dbReference type="Proteomes" id="UP000469346"/>
    </source>
</evidence>
<reference evidence="11 12" key="1">
    <citation type="submission" date="2020-02" db="EMBL/GenBank/DDBJ databases">
        <title>Comparative genomics of sulfur disproportionating microorganisms.</title>
        <authorList>
            <person name="Ward L.M."/>
            <person name="Bertran E."/>
            <person name="Johnston D.T."/>
        </authorList>
    </citation>
    <scope>NUCLEOTIDE SEQUENCE [LARGE SCALE GENOMIC DNA]</scope>
    <source>
        <strain evidence="11 12">DSM 100025</strain>
    </source>
</reference>
<dbReference type="InterPro" id="IPR058240">
    <property type="entry name" value="rSAM_sf"/>
</dbReference>
<dbReference type="CDD" id="cd02068">
    <property type="entry name" value="radical_SAM_B12_BD"/>
    <property type="match status" value="1"/>
</dbReference>
<keyword evidence="8" id="KW-0411">Iron-sulfur</keyword>
<keyword evidence="12" id="KW-1185">Reference proteome</keyword>
<evidence type="ECO:0000256" key="1">
    <source>
        <dbReference type="ARBA" id="ARBA00001966"/>
    </source>
</evidence>
<dbReference type="SMART" id="SM00729">
    <property type="entry name" value="Elp3"/>
    <property type="match status" value="1"/>
</dbReference>
<comment type="caution">
    <text evidence="11">The sequence shown here is derived from an EMBL/GenBank/DDBJ whole genome shotgun (WGS) entry which is preliminary data.</text>
</comment>